<dbReference type="AlphaFoldDB" id="A0A3B1CHG0"/>
<protein>
    <recommendedName>
        <fullName evidence="1">IPT/TIG domain-containing protein</fullName>
    </recommendedName>
</protein>
<dbReference type="EMBL" id="UOGD01000460">
    <property type="protein sequence ID" value="VAX29659.1"/>
    <property type="molecule type" value="Genomic_DNA"/>
</dbReference>
<name>A0A3B1CHG0_9ZZZZ</name>
<sequence>MLFQKKFFKKSIILNLLFVSSVLFFQTCSGDDNNPVAPPGDNSIISKLDTIINVDNSDAIITYQNNVNITIPQGTVSGDTKLTIAKLNDNSVPDDEEMEFPNVYEITLGDQHIFDEPLEITLKYDPQKLNEGKLKYKIGASYYDETLKRWILFQDVSVDSIENTVSFTTSHLTKLSWWKFKSILGYTDYITSPHFIVYWTDGKVPSNTDYKSSLSNHKGTAPYYVQDILYYLEEARQVYEDKKLTVPKDTTNKAEVRILELPKGVDGNTSYFGFIRISQNIKADNEFSQEELVKITCAHELLHYVQDYYYMFTFEGNIIKWWLEATAVQADRIVWPNKSKFEAISYADGNIDGQLHRSWDDCNEDPNYYFAGGFLTYLTTYRDGPKLSIPKIIIESGKATNVSYFRTILNDYLKNNLSSHGIGHEYRDYVKWAYEHKGPIKIKYIPPLSSTNNNYVVPVRLTETDPSWKGTVPVSNLSAKMVKIISPTSQGATSFKIVLNNSDTQIEHYVYVSDKDKTTYKKYLVKNDTLMINLESKNQWIDILSCNIFKDDAGSFDMSVELVQAPTITSITPSTASVGDVVQIKGNNFGTNSSSGEVWFGAVKALASDIVSWLDNQIDVKVPEGAVTADVHIVAGGEKSNDVSFSVTGAPIITDIIDYLYNRDFQGIHRFTLPNNTAEIIGQNFDDYPQIRKVYVNNIEAEVYNWSDTLVEFKLPEQPTGNITIKLVTSNGESNEFPYFNGLPVSYLNSSESILIDAQFDVKFYNAKGDMNDSFSAGTRPQEFNKNNFSWNDRVLTVDLNSVENISGTISYTFKNNGLEIEKVEVNYTRSNSWPNEIVHYIGNNFPYSETNNWHGNETTFYSFGSCGEALEQNTTSIEGSINYVDDLRADFDGIDYSSGCAFNSIYLKLTFTN</sequence>
<reference evidence="2" key="1">
    <citation type="submission" date="2018-06" db="EMBL/GenBank/DDBJ databases">
        <authorList>
            <person name="Zhirakovskaya E."/>
        </authorList>
    </citation>
    <scope>NUCLEOTIDE SEQUENCE</scope>
</reference>
<feature type="domain" description="IPT/TIG" evidence="1">
    <location>
        <begin position="680"/>
        <end position="731"/>
    </location>
</feature>
<dbReference type="InterPro" id="IPR002909">
    <property type="entry name" value="IPT_dom"/>
</dbReference>
<evidence type="ECO:0000259" key="1">
    <source>
        <dbReference type="Pfam" id="PF01833"/>
    </source>
</evidence>
<dbReference type="InterPro" id="IPR013783">
    <property type="entry name" value="Ig-like_fold"/>
</dbReference>
<dbReference type="Pfam" id="PF01833">
    <property type="entry name" value="TIG"/>
    <property type="match status" value="2"/>
</dbReference>
<organism evidence="2">
    <name type="scientific">hydrothermal vent metagenome</name>
    <dbReference type="NCBI Taxonomy" id="652676"/>
    <lineage>
        <taxon>unclassified sequences</taxon>
        <taxon>metagenomes</taxon>
        <taxon>ecological metagenomes</taxon>
    </lineage>
</organism>
<dbReference type="InterPro" id="IPR014756">
    <property type="entry name" value="Ig_E-set"/>
</dbReference>
<gene>
    <name evidence="2" type="ORF">MNBD_IGNAVI01-3171</name>
</gene>
<accession>A0A3B1CHG0</accession>
<evidence type="ECO:0000313" key="2">
    <source>
        <dbReference type="EMBL" id="VAX29659.1"/>
    </source>
</evidence>
<dbReference type="Gene3D" id="2.60.40.10">
    <property type="entry name" value="Immunoglobulins"/>
    <property type="match status" value="2"/>
</dbReference>
<feature type="domain" description="IPT/TIG" evidence="1">
    <location>
        <begin position="566"/>
        <end position="646"/>
    </location>
</feature>
<dbReference type="SUPFAM" id="SSF81296">
    <property type="entry name" value="E set domains"/>
    <property type="match status" value="2"/>
</dbReference>
<proteinExistence type="predicted"/>